<dbReference type="AlphaFoldDB" id="A0A2T4KF23"/>
<name>A0A2T4KF23_9STAP</name>
<feature type="compositionally biased region" description="Low complexity" evidence="1">
    <location>
        <begin position="92"/>
        <end position="104"/>
    </location>
</feature>
<evidence type="ECO:0000256" key="1">
    <source>
        <dbReference type="SAM" id="MobiDB-lite"/>
    </source>
</evidence>
<evidence type="ECO:0000259" key="3">
    <source>
        <dbReference type="Pfam" id="PF13240"/>
    </source>
</evidence>
<keyword evidence="2" id="KW-0472">Membrane</keyword>
<evidence type="ECO:0000313" key="4">
    <source>
        <dbReference type="EMBL" id="PTE70651.1"/>
    </source>
</evidence>
<comment type="caution">
    <text evidence="4">The sequence shown here is derived from an EMBL/GenBank/DDBJ whole genome shotgun (WGS) entry which is preliminary data.</text>
</comment>
<keyword evidence="2" id="KW-1133">Transmembrane helix</keyword>
<protein>
    <recommendedName>
        <fullName evidence="3">Zinc-ribbon domain-containing protein</fullName>
    </recommendedName>
</protein>
<gene>
    <name evidence="4" type="ORF">BUY44_10730</name>
</gene>
<feature type="region of interest" description="Disordered" evidence="1">
    <location>
        <begin position="92"/>
        <end position="111"/>
    </location>
</feature>
<dbReference type="Pfam" id="PF13240">
    <property type="entry name" value="Zn_Ribbon_1"/>
    <property type="match status" value="1"/>
</dbReference>
<reference evidence="4 5" key="1">
    <citation type="journal article" date="2016" name="Front. Microbiol.">
        <title>Comprehensive Phylogenetic Analysis of Bovine Non-aureus Staphylococci Species Based on Whole-Genome Sequencing.</title>
        <authorList>
            <person name="Naushad S."/>
            <person name="Barkema H.W."/>
            <person name="Luby C."/>
            <person name="Condas L.A."/>
            <person name="Nobrega D.B."/>
            <person name="Carson D.A."/>
            <person name="De Buck J."/>
        </authorList>
    </citation>
    <scope>NUCLEOTIDE SEQUENCE [LARGE SCALE GENOMIC DNA]</scope>
    <source>
        <strain evidence="4 5">SNUC 761</strain>
    </source>
</reference>
<organism evidence="4 5">
    <name type="scientific">Staphylococcus devriesei</name>
    <dbReference type="NCBI Taxonomy" id="586733"/>
    <lineage>
        <taxon>Bacteria</taxon>
        <taxon>Bacillati</taxon>
        <taxon>Bacillota</taxon>
        <taxon>Bacilli</taxon>
        <taxon>Bacillales</taxon>
        <taxon>Staphylococcaceae</taxon>
        <taxon>Staphylococcus</taxon>
    </lineage>
</organism>
<feature type="domain" description="Zinc-ribbon" evidence="3">
    <location>
        <begin position="12"/>
        <end position="33"/>
    </location>
</feature>
<accession>A0A2T4KF23</accession>
<feature type="transmembrane region" description="Helical" evidence="2">
    <location>
        <begin position="56"/>
        <end position="78"/>
    </location>
</feature>
<dbReference type="EMBL" id="PYZL01000110">
    <property type="protein sequence ID" value="PTE70651.1"/>
    <property type="molecule type" value="Genomic_DNA"/>
</dbReference>
<sequence>MKGSNGGIFLKYCNNCGNPLEDNQRFCDRCGQRVDYTNYDSNSHSTESRSSGVGKIILIIIAILIFLSLIVGLLFGAYKLFLEDKINSFNDSNNSSQSSSSSNGENEKNSNLAPSIDILTTNFNSSFMNADNRHGYEGVSLGMTKNEVNNQLGSSDSDINVDGVSAEKHGNIAVHYDNNIVDRYFVVPNDTISIQQFINQHGKPTLEADNGTIIYDVNTDNAFTIKVYNDGNGNVSGVENIDAIERDDLNSSNSDDDSNSGKKVTSEAEAEKIGKDYLDNLYGDDYWYHSVDKWKGVYRVNYAQGAATHAHSAVYINEDTGKISEENPNE</sequence>
<evidence type="ECO:0000256" key="2">
    <source>
        <dbReference type="SAM" id="Phobius"/>
    </source>
</evidence>
<keyword evidence="2" id="KW-0812">Transmembrane</keyword>
<dbReference type="InterPro" id="IPR026870">
    <property type="entry name" value="Zinc_ribbon_dom"/>
</dbReference>
<proteinExistence type="predicted"/>
<feature type="region of interest" description="Disordered" evidence="1">
    <location>
        <begin position="247"/>
        <end position="269"/>
    </location>
</feature>
<evidence type="ECO:0000313" key="5">
    <source>
        <dbReference type="Proteomes" id="UP000242547"/>
    </source>
</evidence>
<dbReference type="Proteomes" id="UP000242547">
    <property type="component" value="Unassembled WGS sequence"/>
</dbReference>